<proteinExistence type="inferred from homology"/>
<dbReference type="Pfam" id="PF02650">
    <property type="entry name" value="HTH_WhiA"/>
    <property type="match status" value="1"/>
</dbReference>
<sequence length="317" mass="35995">MSALSFSSAVKNELCRVETDRSSSLFELAAAARISGLIKVVNANEINLRLVTENAAFARRIFSQIKDLYGINAEISIRRSPKLKKNIVYIIVLTSSKGLMRILEDINIKVSEKVEYIPYARCMRKKEYRKAYLRGAFLASGSMSDPEKTYHLEITCHNMALATEVSDLMDSFKLHSKVTKRKGNYVVYLKEGENIVDFLNIIGAHSALLELENIRILKEMRNNVNRIVNCETANLQKTVDASVRQVENINYIKEHLGFDKLPENLREIAKMRLAYSDATLKELGEMLNPPLGKSGVNHRLRKLDKIAESLRNMKGEL</sequence>
<dbReference type="GO" id="GO:0043937">
    <property type="term" value="P:regulation of sporulation"/>
    <property type="evidence" value="ECO:0007669"/>
    <property type="project" value="InterPro"/>
</dbReference>
<dbReference type="GO" id="GO:0003677">
    <property type="term" value="F:DNA binding"/>
    <property type="evidence" value="ECO:0007669"/>
    <property type="project" value="UniProtKB-UniRule"/>
</dbReference>
<name>A0AB36TJ85_ACETH</name>
<evidence type="ECO:0000259" key="7">
    <source>
        <dbReference type="Pfam" id="PF14527"/>
    </source>
</evidence>
<evidence type="ECO:0000259" key="5">
    <source>
        <dbReference type="Pfam" id="PF02650"/>
    </source>
</evidence>
<gene>
    <name evidence="4" type="primary">whiA</name>
    <name evidence="8" type="ORF">M972_112214</name>
</gene>
<feature type="domain" description="WhiA LAGLIDADG-like" evidence="7">
    <location>
        <begin position="130"/>
        <end position="221"/>
    </location>
</feature>
<dbReference type="Pfam" id="PF14527">
    <property type="entry name" value="LAGLIDADG_WhiA"/>
    <property type="match status" value="1"/>
</dbReference>
<dbReference type="AlphaFoldDB" id="A0AB36TJ85"/>
<evidence type="ECO:0000256" key="1">
    <source>
        <dbReference type="ARBA" id="ARBA00022618"/>
    </source>
</evidence>
<dbReference type="InterPro" id="IPR027434">
    <property type="entry name" value="Homing_endonucl"/>
</dbReference>
<evidence type="ECO:0000313" key="8">
    <source>
        <dbReference type="EMBL" id="PFH03406.1"/>
    </source>
</evidence>
<keyword evidence="3 4" id="KW-0131">Cell cycle</keyword>
<evidence type="ECO:0000313" key="9">
    <source>
        <dbReference type="Proteomes" id="UP000223596"/>
    </source>
</evidence>
<dbReference type="Proteomes" id="UP000223596">
    <property type="component" value="Unassembled WGS sequence"/>
</dbReference>
<dbReference type="GO" id="GO:0051301">
    <property type="term" value="P:cell division"/>
    <property type="evidence" value="ECO:0007669"/>
    <property type="project" value="UniProtKB-UniRule"/>
</dbReference>
<comment type="caution">
    <text evidence="8">The sequence shown here is derived from an EMBL/GenBank/DDBJ whole genome shotgun (WGS) entry which is preliminary data.</text>
</comment>
<dbReference type="NCBIfam" id="TIGR00647">
    <property type="entry name" value="DNA_bind_WhiA"/>
    <property type="match status" value="1"/>
</dbReference>
<dbReference type="PANTHER" id="PTHR37307">
    <property type="entry name" value="CELL DIVISION PROTEIN WHIA-RELATED"/>
    <property type="match status" value="1"/>
</dbReference>
<evidence type="ECO:0000259" key="6">
    <source>
        <dbReference type="Pfam" id="PF10298"/>
    </source>
</evidence>
<evidence type="ECO:0000256" key="3">
    <source>
        <dbReference type="ARBA" id="ARBA00023306"/>
    </source>
</evidence>
<evidence type="ECO:0000256" key="2">
    <source>
        <dbReference type="ARBA" id="ARBA00023125"/>
    </source>
</evidence>
<keyword evidence="1 4" id="KW-0132">Cell division</keyword>
<evidence type="ECO:0000256" key="4">
    <source>
        <dbReference type="HAMAP-Rule" id="MF_01420"/>
    </source>
</evidence>
<reference evidence="8 9" key="1">
    <citation type="submission" date="2017-09" db="EMBL/GenBank/DDBJ databases">
        <title>Evaluation of Pacific Biosciences Sequencing Technology to Finishing C. thermocellum Genome Sequences.</title>
        <authorList>
            <person name="Brown S."/>
        </authorList>
    </citation>
    <scope>NUCLEOTIDE SEQUENCE [LARGE SCALE GENOMIC DNA]</scope>
    <source>
        <strain evidence="8 9">AD2</strain>
    </source>
</reference>
<dbReference type="InterPro" id="IPR023054">
    <property type="entry name" value="Sporulation_regulator_WhiA_C"/>
</dbReference>
<dbReference type="SUPFAM" id="SSF55608">
    <property type="entry name" value="Homing endonucleases"/>
    <property type="match status" value="1"/>
</dbReference>
<comment type="similarity">
    <text evidence="4">Belongs to the WhiA family.</text>
</comment>
<feature type="domain" description="Sporulation transcription regulator WhiA N-terminal" evidence="6">
    <location>
        <begin position="22"/>
        <end position="108"/>
    </location>
</feature>
<protein>
    <recommendedName>
        <fullName evidence="4">Probable cell division protein WhiA</fullName>
    </recommendedName>
</protein>
<dbReference type="PANTHER" id="PTHR37307:SF1">
    <property type="entry name" value="CELL DIVISION PROTEIN WHIA-RELATED"/>
    <property type="match status" value="1"/>
</dbReference>
<accession>A0AB36TJ85</accession>
<dbReference type="Gene3D" id="3.10.28.10">
    <property type="entry name" value="Homing endonucleases"/>
    <property type="match status" value="1"/>
</dbReference>
<dbReference type="InterPro" id="IPR039518">
    <property type="entry name" value="WhiA_LAGLIDADG_dom"/>
</dbReference>
<feature type="domain" description="Sporulation regulator WhiA C-terminal" evidence="5">
    <location>
        <begin position="224"/>
        <end position="307"/>
    </location>
</feature>
<dbReference type="EMBL" id="PDBW01000001">
    <property type="protein sequence ID" value="PFH03406.1"/>
    <property type="molecule type" value="Genomic_DNA"/>
</dbReference>
<comment type="function">
    <text evidence="4">Involved in cell division and chromosome segregation.</text>
</comment>
<organism evidence="8 9">
    <name type="scientific">Acetivibrio thermocellus AD2</name>
    <dbReference type="NCBI Taxonomy" id="1138384"/>
    <lineage>
        <taxon>Bacteria</taxon>
        <taxon>Bacillati</taxon>
        <taxon>Bacillota</taxon>
        <taxon>Clostridia</taxon>
        <taxon>Eubacteriales</taxon>
        <taxon>Oscillospiraceae</taxon>
        <taxon>Acetivibrio</taxon>
    </lineage>
</organism>
<keyword evidence="2 4" id="KW-0238">DNA-binding</keyword>
<dbReference type="HAMAP" id="MF_01420">
    <property type="entry name" value="HTH_type_WhiA"/>
    <property type="match status" value="1"/>
</dbReference>
<dbReference type="InterPro" id="IPR003802">
    <property type="entry name" value="Sporulation_regulator_WhiA"/>
</dbReference>
<dbReference type="InterPro" id="IPR018478">
    <property type="entry name" value="Sporu_reg_WhiA_N_dom"/>
</dbReference>
<dbReference type="Pfam" id="PF10298">
    <property type="entry name" value="WhiA_N"/>
    <property type="match status" value="1"/>
</dbReference>